<reference evidence="4 5" key="1">
    <citation type="submission" date="2024-07" db="EMBL/GenBank/DDBJ databases">
        <authorList>
            <person name="Lee S."/>
            <person name="Kang M."/>
        </authorList>
    </citation>
    <scope>NUCLEOTIDE SEQUENCE [LARGE SCALE GENOMIC DNA]</scope>
    <source>
        <strain evidence="4 5">DS6</strain>
    </source>
</reference>
<dbReference type="InterPro" id="IPR012093">
    <property type="entry name" value="Pirin"/>
</dbReference>
<organism evidence="4 5">
    <name type="scientific">Nocardioides eburneus</name>
    <dbReference type="NCBI Taxonomy" id="3231482"/>
    <lineage>
        <taxon>Bacteria</taxon>
        <taxon>Bacillati</taxon>
        <taxon>Actinomycetota</taxon>
        <taxon>Actinomycetes</taxon>
        <taxon>Propionibacteriales</taxon>
        <taxon>Nocardioidaceae</taxon>
        <taxon>Nocardioides</taxon>
    </lineage>
</organism>
<gene>
    <name evidence="4" type="ORF">AB3X52_09170</name>
</gene>
<dbReference type="RefSeq" id="WP_367993505.1">
    <property type="nucleotide sequence ID" value="NZ_JBFPJR010000013.1"/>
</dbReference>
<proteinExistence type="inferred from homology"/>
<name>A0ABV3T0L3_9ACTN</name>
<evidence type="ECO:0000313" key="4">
    <source>
        <dbReference type="EMBL" id="MEX0427788.1"/>
    </source>
</evidence>
<keyword evidence="5" id="KW-1185">Reference proteome</keyword>
<evidence type="ECO:0000256" key="2">
    <source>
        <dbReference type="RuleBase" id="RU003457"/>
    </source>
</evidence>
<evidence type="ECO:0000313" key="5">
    <source>
        <dbReference type="Proteomes" id="UP001556631"/>
    </source>
</evidence>
<dbReference type="SUPFAM" id="SSF51182">
    <property type="entry name" value="RmlC-like cupins"/>
    <property type="match status" value="1"/>
</dbReference>
<dbReference type="PIRSF" id="PIRSF006232">
    <property type="entry name" value="Pirin"/>
    <property type="match status" value="1"/>
</dbReference>
<dbReference type="Proteomes" id="UP001556631">
    <property type="component" value="Unassembled WGS sequence"/>
</dbReference>
<dbReference type="InterPro" id="IPR003829">
    <property type="entry name" value="Pirin_N_dom"/>
</dbReference>
<feature type="domain" description="Pirin N-terminal" evidence="3">
    <location>
        <begin position="28"/>
        <end position="126"/>
    </location>
</feature>
<evidence type="ECO:0000256" key="1">
    <source>
        <dbReference type="ARBA" id="ARBA00008416"/>
    </source>
</evidence>
<comment type="similarity">
    <text evidence="1 2">Belongs to the pirin family.</text>
</comment>
<dbReference type="PANTHER" id="PTHR43212:SF3">
    <property type="entry name" value="QUERCETIN 2,3-DIOXYGENASE"/>
    <property type="match status" value="1"/>
</dbReference>
<dbReference type="Pfam" id="PF02678">
    <property type="entry name" value="Pirin"/>
    <property type="match status" value="1"/>
</dbReference>
<dbReference type="Gene3D" id="2.60.120.10">
    <property type="entry name" value="Jelly Rolls"/>
    <property type="match status" value="2"/>
</dbReference>
<protein>
    <submittedName>
        <fullName evidence="4">Pirin family protein</fullName>
    </submittedName>
</protein>
<evidence type="ECO:0000259" key="3">
    <source>
        <dbReference type="Pfam" id="PF02678"/>
    </source>
</evidence>
<dbReference type="PANTHER" id="PTHR43212">
    <property type="entry name" value="QUERCETIN 2,3-DIOXYGENASE"/>
    <property type="match status" value="1"/>
</dbReference>
<dbReference type="InterPro" id="IPR014710">
    <property type="entry name" value="RmlC-like_jellyroll"/>
</dbReference>
<dbReference type="InterPro" id="IPR011051">
    <property type="entry name" value="RmlC_Cupin_sf"/>
</dbReference>
<comment type="caution">
    <text evidence="4">The sequence shown here is derived from an EMBL/GenBank/DDBJ whole genome shotgun (WGS) entry which is preliminary data.</text>
</comment>
<accession>A0ABV3T0L3</accession>
<sequence length="230" mass="24886">MTTGTIMDVSVEIRRGTKRFADRSVGRITWHSFSFGSHYDPDRTGFGPMVCHDEHLLAAGQGFDTHHHERLEIVSWVVSGAVEHRDSTGATTVLRPGEVGHLCAGSGVEHAEHAAEPQTRFIQVWLAEETGESRPPAYDVRRADLDAGAFTQVLRPRTDAVLWVADLAAGDQVTLPDGRLRHLFVASGALARSSLAEPLAAGDAFEITEETAPVTVAAGVPTQLLLWTFA</sequence>
<dbReference type="EMBL" id="JBFPJR010000013">
    <property type="protein sequence ID" value="MEX0427788.1"/>
    <property type="molecule type" value="Genomic_DNA"/>
</dbReference>